<keyword evidence="8" id="KW-1185">Reference proteome</keyword>
<dbReference type="RefSeq" id="WP_172972076.1">
    <property type="nucleotide sequence ID" value="NZ_BMFA01000006.1"/>
</dbReference>
<keyword evidence="5" id="KW-0949">S-adenosyl-L-methionine</keyword>
<dbReference type="InterPro" id="IPR046977">
    <property type="entry name" value="RsmC/RlmG"/>
</dbReference>
<keyword evidence="1" id="KW-0963">Cytoplasm</keyword>
<evidence type="ECO:0000256" key="3">
    <source>
        <dbReference type="ARBA" id="ARBA00022603"/>
    </source>
</evidence>
<dbReference type="CDD" id="cd02440">
    <property type="entry name" value="AdoMet_MTases"/>
    <property type="match status" value="1"/>
</dbReference>
<dbReference type="GO" id="GO:0032259">
    <property type="term" value="P:methylation"/>
    <property type="evidence" value="ECO:0007669"/>
    <property type="project" value="UniProtKB-KW"/>
</dbReference>
<dbReference type="InterPro" id="IPR002052">
    <property type="entry name" value="DNA_methylase_N6_adenine_CS"/>
</dbReference>
<protein>
    <submittedName>
        <fullName evidence="7">16S rRNA methyltransferase</fullName>
    </submittedName>
</protein>
<keyword evidence="2" id="KW-0698">rRNA processing</keyword>
<dbReference type="SUPFAM" id="SSF53335">
    <property type="entry name" value="S-adenosyl-L-methionine-dependent methyltransferases"/>
    <property type="match status" value="1"/>
</dbReference>
<gene>
    <name evidence="7" type="primary">rsmC</name>
    <name evidence="7" type="ORF">GCM10011316_22220</name>
</gene>
<accession>A0A916TJU0</accession>
<dbReference type="InterPro" id="IPR029063">
    <property type="entry name" value="SAM-dependent_MTases_sf"/>
</dbReference>
<dbReference type="PANTHER" id="PTHR47816">
    <property type="entry name" value="RIBOSOMAL RNA SMALL SUBUNIT METHYLTRANSFERASE C"/>
    <property type="match status" value="1"/>
</dbReference>
<evidence type="ECO:0000256" key="5">
    <source>
        <dbReference type="ARBA" id="ARBA00022691"/>
    </source>
</evidence>
<evidence type="ECO:0000256" key="4">
    <source>
        <dbReference type="ARBA" id="ARBA00022679"/>
    </source>
</evidence>
<dbReference type="InterPro" id="IPR007848">
    <property type="entry name" value="Small_mtfrase_dom"/>
</dbReference>
<keyword evidence="4" id="KW-0808">Transferase</keyword>
<dbReference type="GO" id="GO:0008170">
    <property type="term" value="F:N-methyltransferase activity"/>
    <property type="evidence" value="ECO:0007669"/>
    <property type="project" value="UniProtKB-ARBA"/>
</dbReference>
<dbReference type="Pfam" id="PF05175">
    <property type="entry name" value="MTS"/>
    <property type="match status" value="1"/>
</dbReference>
<feature type="domain" description="Methyltransferase small" evidence="6">
    <location>
        <begin position="171"/>
        <end position="339"/>
    </location>
</feature>
<reference evidence="7" key="1">
    <citation type="journal article" date="2014" name="Int. J. Syst. Evol. Microbiol.">
        <title>Complete genome sequence of Corynebacterium casei LMG S-19264T (=DSM 44701T), isolated from a smear-ripened cheese.</title>
        <authorList>
            <consortium name="US DOE Joint Genome Institute (JGI-PGF)"/>
            <person name="Walter F."/>
            <person name="Albersmeier A."/>
            <person name="Kalinowski J."/>
            <person name="Ruckert C."/>
        </authorList>
    </citation>
    <scope>NUCLEOTIDE SEQUENCE</scope>
    <source>
        <strain evidence="7">CGMCC 1.12426</strain>
    </source>
</reference>
<sequence>MIGDPALETLVLPLETGQIDLAEGARVLFMRARAGLGLSVFDGFQLTCEQSFAPDRDALQAAGRTVVPEADGGDFDAVFVLPSRQRQEARAQLARAAARVRSGGVVAACAPNAEGAKTLESDFTALMGGCGKLVKNKCRAVWQTVEASSMNASLIGDWQALDAARAVMDGAFHSRPGLFAWDRVDPATALLIRHLPDTLSGRGADLGAGFGVLAKGLLDKAAKVASLDLYEAEKRGLDLAEKNLAAYRDRMTLTGIWSDVTRGIDGPYDFIVTNPPFHQTGSTGRTDIGQGFIRAAADGLRPGGVLFLVANRHLPYEHTLKDLFASADMVADEGGYKVIRAVKGKGKR</sequence>
<dbReference type="Proteomes" id="UP000605148">
    <property type="component" value="Unassembled WGS sequence"/>
</dbReference>
<dbReference type="GO" id="GO:0006364">
    <property type="term" value="P:rRNA processing"/>
    <property type="evidence" value="ECO:0007669"/>
    <property type="project" value="UniProtKB-KW"/>
</dbReference>
<dbReference type="AlphaFoldDB" id="A0A916TJU0"/>
<dbReference type="GO" id="GO:0003676">
    <property type="term" value="F:nucleic acid binding"/>
    <property type="evidence" value="ECO:0007669"/>
    <property type="project" value="InterPro"/>
</dbReference>
<dbReference type="EMBL" id="BMFA01000006">
    <property type="protein sequence ID" value="GGB49666.1"/>
    <property type="molecule type" value="Genomic_DNA"/>
</dbReference>
<evidence type="ECO:0000256" key="1">
    <source>
        <dbReference type="ARBA" id="ARBA00022490"/>
    </source>
</evidence>
<dbReference type="Gene3D" id="3.40.50.150">
    <property type="entry name" value="Vaccinia Virus protein VP39"/>
    <property type="match status" value="2"/>
</dbReference>
<keyword evidence="3 7" id="KW-0489">Methyltransferase</keyword>
<organism evidence="7 8">
    <name type="scientific">Roseibium aquae</name>
    <dbReference type="NCBI Taxonomy" id="1323746"/>
    <lineage>
        <taxon>Bacteria</taxon>
        <taxon>Pseudomonadati</taxon>
        <taxon>Pseudomonadota</taxon>
        <taxon>Alphaproteobacteria</taxon>
        <taxon>Hyphomicrobiales</taxon>
        <taxon>Stappiaceae</taxon>
        <taxon>Roseibium</taxon>
    </lineage>
</organism>
<evidence type="ECO:0000259" key="6">
    <source>
        <dbReference type="Pfam" id="PF05175"/>
    </source>
</evidence>
<name>A0A916TJU0_9HYPH</name>
<dbReference type="GO" id="GO:0008757">
    <property type="term" value="F:S-adenosylmethionine-dependent methyltransferase activity"/>
    <property type="evidence" value="ECO:0007669"/>
    <property type="project" value="InterPro"/>
</dbReference>
<dbReference type="PANTHER" id="PTHR47816:SF4">
    <property type="entry name" value="RIBOSOMAL RNA SMALL SUBUNIT METHYLTRANSFERASE C"/>
    <property type="match status" value="1"/>
</dbReference>
<reference evidence="7" key="2">
    <citation type="submission" date="2020-09" db="EMBL/GenBank/DDBJ databases">
        <authorList>
            <person name="Sun Q."/>
            <person name="Zhou Y."/>
        </authorList>
    </citation>
    <scope>NUCLEOTIDE SEQUENCE</scope>
    <source>
        <strain evidence="7">CGMCC 1.12426</strain>
    </source>
</reference>
<evidence type="ECO:0000313" key="8">
    <source>
        <dbReference type="Proteomes" id="UP000605148"/>
    </source>
</evidence>
<comment type="caution">
    <text evidence="7">The sequence shown here is derived from an EMBL/GenBank/DDBJ whole genome shotgun (WGS) entry which is preliminary data.</text>
</comment>
<evidence type="ECO:0000256" key="2">
    <source>
        <dbReference type="ARBA" id="ARBA00022552"/>
    </source>
</evidence>
<evidence type="ECO:0000313" key="7">
    <source>
        <dbReference type="EMBL" id="GGB49666.1"/>
    </source>
</evidence>
<dbReference type="PROSITE" id="PS00092">
    <property type="entry name" value="N6_MTASE"/>
    <property type="match status" value="1"/>
</dbReference>
<proteinExistence type="predicted"/>